<dbReference type="InParanoid" id="K1PK76"/>
<dbReference type="Gene3D" id="2.40.10.10">
    <property type="entry name" value="Trypsin-like serine proteases"/>
    <property type="match status" value="1"/>
</dbReference>
<gene>
    <name evidence="2" type="ORF">CGI_10008959</name>
</gene>
<feature type="compositionally biased region" description="Basic and acidic residues" evidence="1">
    <location>
        <begin position="637"/>
        <end position="656"/>
    </location>
</feature>
<feature type="compositionally biased region" description="Basic and acidic residues" evidence="1">
    <location>
        <begin position="683"/>
        <end position="697"/>
    </location>
</feature>
<dbReference type="SUPFAM" id="SSF50494">
    <property type="entry name" value="Trypsin-like serine proteases"/>
    <property type="match status" value="1"/>
</dbReference>
<sequence>MGARSSKLNCSGRRPKEEPYHPKTDDRIIENDFAKSVRVNNFDKTSPKSHINSPDETSPKSVISSPDADHNKTKLKEKGHSSIPPLNNDSSLDVDCIPSLNSEQRRLSLDANIEWTTEYGENDENAKQPQNGKTKSVKEETKSIPIQNDESDSPTDSESSDDDDDYVKGGLSFGHVGNLVIGTGKIIDRSTKIVPRKEPKAKTKKKSSTKDNKKKSRKGGVNAKRVDNLGIGTVMILDERTIQPEKVPEKPVNVPVSSKPVEEKKQPIPVEDLEKLMGLKSAVGMIYGYQQTGTAFRVGVDKIITAWHVVRAIRAVGELGDHAVFVDFNYEKDFQPDHLLRFPLKPDVLYHNEKLDIAVLQIKENLYGTTFPKPLENFVNFTRQIHEKYSIYLIGHTGAGKKSVDHVLKYWDPLSHRIKELYEWCEEEFVLKHGFGYTGIGDETRLHFQCMFRHGASGCPGFIVPPGGEARVVTVLLRGFPDFYYFDNFTDEERERVPTEKLIQQGSNIDAIKKDMQTKNMDLYREIFHYREFISHSEKKKCIDTPSEEKVLNFPQNNEPINTEPVDSKDAVTLSPNACSEQNSRNSENMAILASGGNKTHPITNNFDPTQDINSGDEEKSTTNAAQPQTPPAIGHQTEDEKSQDQEKCSNNEESKAGTTCNNAETTHAILSSETAPNSTVKNQDKNEMSEREKKVW</sequence>
<feature type="compositionally biased region" description="Polar residues" evidence="1">
    <location>
        <begin position="38"/>
        <end position="64"/>
    </location>
</feature>
<feature type="compositionally biased region" description="Basic and acidic residues" evidence="1">
    <location>
        <begin position="191"/>
        <end position="201"/>
    </location>
</feature>
<name>K1PK76_MAGGI</name>
<feature type="compositionally biased region" description="Basic and acidic residues" evidence="1">
    <location>
        <begin position="14"/>
        <end position="35"/>
    </location>
</feature>
<dbReference type="EMBL" id="JH818021">
    <property type="protein sequence ID" value="EKC19299.1"/>
    <property type="molecule type" value="Genomic_DNA"/>
</dbReference>
<evidence type="ECO:0000256" key="1">
    <source>
        <dbReference type="SAM" id="MobiDB-lite"/>
    </source>
</evidence>
<organism evidence="2">
    <name type="scientific">Magallana gigas</name>
    <name type="common">Pacific oyster</name>
    <name type="synonym">Crassostrea gigas</name>
    <dbReference type="NCBI Taxonomy" id="29159"/>
    <lineage>
        <taxon>Eukaryota</taxon>
        <taxon>Metazoa</taxon>
        <taxon>Spiralia</taxon>
        <taxon>Lophotrochozoa</taxon>
        <taxon>Mollusca</taxon>
        <taxon>Bivalvia</taxon>
        <taxon>Autobranchia</taxon>
        <taxon>Pteriomorphia</taxon>
        <taxon>Ostreida</taxon>
        <taxon>Ostreoidea</taxon>
        <taxon>Ostreidae</taxon>
        <taxon>Magallana</taxon>
    </lineage>
</organism>
<reference evidence="2" key="1">
    <citation type="journal article" date="2012" name="Nature">
        <title>The oyster genome reveals stress adaptation and complexity of shell formation.</title>
        <authorList>
            <person name="Zhang G."/>
            <person name="Fang X."/>
            <person name="Guo X."/>
            <person name="Li L."/>
            <person name="Luo R."/>
            <person name="Xu F."/>
            <person name="Yang P."/>
            <person name="Zhang L."/>
            <person name="Wang X."/>
            <person name="Qi H."/>
            <person name="Xiong Z."/>
            <person name="Que H."/>
            <person name="Xie Y."/>
            <person name="Holland P.W."/>
            <person name="Paps J."/>
            <person name="Zhu Y."/>
            <person name="Wu F."/>
            <person name="Chen Y."/>
            <person name="Wang J."/>
            <person name="Peng C."/>
            <person name="Meng J."/>
            <person name="Yang L."/>
            <person name="Liu J."/>
            <person name="Wen B."/>
            <person name="Zhang N."/>
            <person name="Huang Z."/>
            <person name="Zhu Q."/>
            <person name="Feng Y."/>
            <person name="Mount A."/>
            <person name="Hedgecock D."/>
            <person name="Xu Z."/>
            <person name="Liu Y."/>
            <person name="Domazet-Loso T."/>
            <person name="Du Y."/>
            <person name="Sun X."/>
            <person name="Zhang S."/>
            <person name="Liu B."/>
            <person name="Cheng P."/>
            <person name="Jiang X."/>
            <person name="Li J."/>
            <person name="Fan D."/>
            <person name="Wang W."/>
            <person name="Fu W."/>
            <person name="Wang T."/>
            <person name="Wang B."/>
            <person name="Zhang J."/>
            <person name="Peng Z."/>
            <person name="Li Y."/>
            <person name="Li N."/>
            <person name="Wang J."/>
            <person name="Chen M."/>
            <person name="He Y."/>
            <person name="Tan F."/>
            <person name="Song X."/>
            <person name="Zheng Q."/>
            <person name="Huang R."/>
            <person name="Yang H."/>
            <person name="Du X."/>
            <person name="Chen L."/>
            <person name="Yang M."/>
            <person name="Gaffney P.M."/>
            <person name="Wang S."/>
            <person name="Luo L."/>
            <person name="She Z."/>
            <person name="Ming Y."/>
            <person name="Huang W."/>
            <person name="Zhang S."/>
            <person name="Huang B."/>
            <person name="Zhang Y."/>
            <person name="Qu T."/>
            <person name="Ni P."/>
            <person name="Miao G."/>
            <person name="Wang J."/>
            <person name="Wang Q."/>
            <person name="Steinberg C.E."/>
            <person name="Wang H."/>
            <person name="Li N."/>
            <person name="Qian L."/>
            <person name="Zhang G."/>
            <person name="Li Y."/>
            <person name="Yang H."/>
            <person name="Liu X."/>
            <person name="Wang J."/>
            <person name="Yin Y."/>
            <person name="Wang J."/>
        </authorList>
    </citation>
    <scope>NUCLEOTIDE SEQUENCE [LARGE SCALE GENOMIC DNA]</scope>
    <source>
        <strain evidence="2">05x7-T-G4-1.051#20</strain>
    </source>
</reference>
<feature type="compositionally biased region" description="Basic and acidic residues" evidence="1">
    <location>
        <begin position="67"/>
        <end position="80"/>
    </location>
</feature>
<dbReference type="InterPro" id="IPR043504">
    <property type="entry name" value="Peptidase_S1_PA_chymotrypsin"/>
</dbReference>
<evidence type="ECO:0000313" key="2">
    <source>
        <dbReference type="EMBL" id="EKC19299.1"/>
    </source>
</evidence>
<feature type="compositionally biased region" description="Basic residues" evidence="1">
    <location>
        <begin position="202"/>
        <end position="218"/>
    </location>
</feature>
<accession>K1PK76</accession>
<feature type="compositionally biased region" description="Polar residues" evidence="1">
    <location>
        <begin position="597"/>
        <end position="614"/>
    </location>
</feature>
<dbReference type="Pfam" id="PF13365">
    <property type="entry name" value="Trypsin_2"/>
    <property type="match status" value="1"/>
</dbReference>
<feature type="region of interest" description="Disordered" evidence="1">
    <location>
        <begin position="191"/>
        <end position="223"/>
    </location>
</feature>
<feature type="compositionally biased region" description="Acidic residues" evidence="1">
    <location>
        <begin position="149"/>
        <end position="165"/>
    </location>
</feature>
<dbReference type="InterPro" id="IPR009003">
    <property type="entry name" value="Peptidase_S1_PA"/>
</dbReference>
<feature type="region of interest" description="Disordered" evidence="1">
    <location>
        <begin position="553"/>
        <end position="697"/>
    </location>
</feature>
<feature type="compositionally biased region" description="Polar residues" evidence="1">
    <location>
        <begin position="657"/>
        <end position="682"/>
    </location>
</feature>
<dbReference type="HOGENOM" id="CLU_395513_0_0_1"/>
<protein>
    <submittedName>
        <fullName evidence="2">Uncharacterized protein</fullName>
    </submittedName>
</protein>
<dbReference type="AlphaFoldDB" id="K1PK76"/>
<proteinExistence type="predicted"/>
<feature type="region of interest" description="Disordered" evidence="1">
    <location>
        <begin position="1"/>
        <end position="96"/>
    </location>
</feature>
<feature type="region of interest" description="Disordered" evidence="1">
    <location>
        <begin position="118"/>
        <end position="169"/>
    </location>
</feature>
<feature type="compositionally biased region" description="Polar residues" evidence="1">
    <location>
        <begin position="574"/>
        <end position="589"/>
    </location>
</feature>